<accession>A0AAE7BG76</accession>
<dbReference type="Proteomes" id="UP000503313">
    <property type="component" value="Chromosome"/>
</dbReference>
<reference evidence="1 2" key="1">
    <citation type="submission" date="2020-05" db="EMBL/GenBank/DDBJ databases">
        <title>Complete genome sequencing of Campylobacter and Arcobacter type strains.</title>
        <authorList>
            <person name="Miller W.G."/>
            <person name="Yee E."/>
        </authorList>
    </citation>
    <scope>NUCLEOTIDE SEQUENCE [LARGE SCALE GENOMIC DNA]</scope>
    <source>
        <strain evidence="1 2">LMG 25694</strain>
    </source>
</reference>
<dbReference type="EMBL" id="CP053835">
    <property type="protein sequence ID" value="QKF77958.1"/>
    <property type="molecule type" value="Genomic_DNA"/>
</dbReference>
<evidence type="ECO:0000313" key="1">
    <source>
        <dbReference type="EMBL" id="QKF77958.1"/>
    </source>
</evidence>
<name>A0AAE7BG76_9BACT</name>
<evidence type="ECO:0000313" key="2">
    <source>
        <dbReference type="Proteomes" id="UP000503313"/>
    </source>
</evidence>
<protein>
    <submittedName>
        <fullName evidence="1">Uncharacterized protein</fullName>
    </submittedName>
</protein>
<keyword evidence="2" id="KW-1185">Reference proteome</keyword>
<proteinExistence type="predicted"/>
<organism evidence="1 2">
    <name type="scientific">Arcobacter defluvii</name>
    <dbReference type="NCBI Taxonomy" id="873191"/>
    <lineage>
        <taxon>Bacteria</taxon>
        <taxon>Pseudomonadati</taxon>
        <taxon>Campylobacterota</taxon>
        <taxon>Epsilonproteobacteria</taxon>
        <taxon>Campylobacterales</taxon>
        <taxon>Arcobacteraceae</taxon>
        <taxon>Arcobacter</taxon>
    </lineage>
</organism>
<dbReference type="RefSeq" id="WP_129011343.1">
    <property type="nucleotide sequence ID" value="NZ_CP053835.1"/>
</dbReference>
<dbReference type="KEGG" id="adz:ADFLV_1942"/>
<sequence length="575" mass="69055">MKEKSLFDMTDEIVVEKFSLKDVFFNNGIANLYHFLKERDFEFEYELNQNELILKIDSQKQDEVYNQILNTFLKDNKIVYQTDNDRWYFDETKMNFILDRKFDTKGGQKNDLRNGVYLYKKISELGLSREEVERLYLDFCEKTNFKPEKEPNGKLKVPNKKNEVIVAITLDEAIKKFSKYFVSNDILSIDSKIHSFEDGQCSFHDMLNQPKSYKLDKWNALIYWFGGRTKRFYNFSYFIYPNSSNLQALNKFKEFLQIDDDKREYRDEKDKIVTTSSNIDFFEVLSKDEIVNKHFYISKSAEEFELKFFMYLFSMMYHIEERYEKANERRRERQKELFETLQYLSFVIYTDDGTFKTSLSEYTRAYQLIQFFQVLKENNLFKYFADLLYNISIAKKKKKVEAKEIYNQYTQLVCLKILNFQETRNILYLTSFEILKTMEDKKQDSYYNRIGDNLFLFEQSYLNYILGGKNMGIHEDSKIVGDGVGHFCAELGDKDLLFKLRSVKNYKQLVSYFKDLKFSALKNKEEARFTNEFNDSLENILINVEQNWEIVRDYIAIYAIDKFKSVDFAKNQPKK</sequence>
<dbReference type="AlphaFoldDB" id="A0AAE7BG76"/>
<gene>
    <name evidence="1" type="ORF">ADFLV_1942</name>
</gene>